<reference evidence="1" key="1">
    <citation type="journal article" date="2014" name="Front. Microbiol.">
        <title>High frequency of phylogenetically diverse reductive dehalogenase-homologous genes in deep subseafloor sedimentary metagenomes.</title>
        <authorList>
            <person name="Kawai M."/>
            <person name="Futagami T."/>
            <person name="Toyoda A."/>
            <person name="Takaki Y."/>
            <person name="Nishi S."/>
            <person name="Hori S."/>
            <person name="Arai W."/>
            <person name="Tsubouchi T."/>
            <person name="Morono Y."/>
            <person name="Uchiyama I."/>
            <person name="Ito T."/>
            <person name="Fujiyama A."/>
            <person name="Inagaki F."/>
            <person name="Takami H."/>
        </authorList>
    </citation>
    <scope>NUCLEOTIDE SEQUENCE</scope>
    <source>
        <strain evidence="1">Expedition CK06-06</strain>
    </source>
</reference>
<dbReference type="AlphaFoldDB" id="X1RYF0"/>
<evidence type="ECO:0000313" key="1">
    <source>
        <dbReference type="EMBL" id="GAI60524.1"/>
    </source>
</evidence>
<gene>
    <name evidence="1" type="ORF">S12H4_00998</name>
</gene>
<evidence type="ECO:0008006" key="2">
    <source>
        <dbReference type="Google" id="ProtNLM"/>
    </source>
</evidence>
<comment type="caution">
    <text evidence="1">The sequence shown here is derived from an EMBL/GenBank/DDBJ whole genome shotgun (WGS) entry which is preliminary data.</text>
</comment>
<dbReference type="EMBL" id="BARW01000171">
    <property type="protein sequence ID" value="GAI60524.1"/>
    <property type="molecule type" value="Genomic_DNA"/>
</dbReference>
<protein>
    <recommendedName>
        <fullName evidence="2">MYM-type domain-containing protein</fullName>
    </recommendedName>
</protein>
<name>X1RYF0_9ZZZZ</name>
<sequence>MASYAQNRKIEGAHPRKIEGSNLRSEVIDQGSEIMNCTYCGQEIEGKPVAPGYEGELVFWDGDIEKILEPERTIGFCSDRCAWRYGMERHKAWGMTGKEARCHLVNEHGLTEPGEAHKN</sequence>
<accession>X1RYF0</accession>
<proteinExistence type="predicted"/>
<organism evidence="1">
    <name type="scientific">marine sediment metagenome</name>
    <dbReference type="NCBI Taxonomy" id="412755"/>
    <lineage>
        <taxon>unclassified sequences</taxon>
        <taxon>metagenomes</taxon>
        <taxon>ecological metagenomes</taxon>
    </lineage>
</organism>